<evidence type="ECO:0000256" key="1">
    <source>
        <dbReference type="SAM" id="MobiDB-lite"/>
    </source>
</evidence>
<accession>A0ABQ0AVB4</accession>
<feature type="compositionally biased region" description="Basic and acidic residues" evidence="1">
    <location>
        <begin position="16"/>
        <end position="26"/>
    </location>
</feature>
<comment type="caution">
    <text evidence="2">The sequence shown here is derived from an EMBL/GenBank/DDBJ whole genome shotgun (WGS) entry which is preliminary data.</text>
</comment>
<gene>
    <name evidence="2" type="ORF">F130042H8_10370</name>
</gene>
<feature type="region of interest" description="Disordered" evidence="1">
    <location>
        <begin position="1"/>
        <end position="26"/>
    </location>
</feature>
<keyword evidence="3" id="KW-1185">Reference proteome</keyword>
<organism evidence="2 3">
    <name type="scientific">Enterocloster alcoholdehydrogenati</name>
    <dbReference type="NCBI Taxonomy" id="2547410"/>
    <lineage>
        <taxon>Bacteria</taxon>
        <taxon>Bacillati</taxon>
        <taxon>Bacillota</taxon>
        <taxon>Clostridia</taxon>
        <taxon>Lachnospirales</taxon>
        <taxon>Lachnospiraceae</taxon>
        <taxon>Enterocloster</taxon>
    </lineage>
</organism>
<proteinExistence type="predicted"/>
<dbReference type="Proteomes" id="UP001600894">
    <property type="component" value="Unassembled WGS sequence"/>
</dbReference>
<reference evidence="2 3" key="1">
    <citation type="submission" date="2024-04" db="EMBL/GenBank/DDBJ databases">
        <title>Defined microbial consortia suppress multidrug-resistant proinflammatory Enterobacteriaceae via ecological control.</title>
        <authorList>
            <person name="Furuichi M."/>
            <person name="Kawaguchi T."/>
            <person name="Pust M."/>
            <person name="Yasuma K."/>
            <person name="Plichta D."/>
            <person name="Hasegawa N."/>
            <person name="Ohya T."/>
            <person name="Bhattarai S."/>
            <person name="Sasajima S."/>
            <person name="Aoto Y."/>
            <person name="Tuganbaev T."/>
            <person name="Yaginuma M."/>
            <person name="Ueda M."/>
            <person name="Okahashi N."/>
            <person name="Amafuji K."/>
            <person name="Kiridooshi Y."/>
            <person name="Sugita K."/>
            <person name="Strazar M."/>
            <person name="Skelly A."/>
            <person name="Suda W."/>
            <person name="Hattori M."/>
            <person name="Nakamoto N."/>
            <person name="Caballero S."/>
            <person name="Norman J."/>
            <person name="Olle B."/>
            <person name="Tanoue T."/>
            <person name="Arita M."/>
            <person name="Bucci V."/>
            <person name="Atarashi K."/>
            <person name="Xavier R."/>
            <person name="Honda K."/>
        </authorList>
    </citation>
    <scope>NUCLEOTIDE SEQUENCE [LARGE SCALE GENOMIC DNA]</scope>
    <source>
        <strain evidence="3">f13</strain>
    </source>
</reference>
<name>A0ABQ0AVB4_9FIRM</name>
<dbReference type="EMBL" id="BAABXL010000001">
    <property type="protein sequence ID" value="GAA6267977.1"/>
    <property type="molecule type" value="Genomic_DNA"/>
</dbReference>
<evidence type="ECO:0000313" key="2">
    <source>
        <dbReference type="EMBL" id="GAA6267977.1"/>
    </source>
</evidence>
<evidence type="ECO:0000313" key="3">
    <source>
        <dbReference type="Proteomes" id="UP001600894"/>
    </source>
</evidence>
<protein>
    <submittedName>
        <fullName evidence="2">Uncharacterized protein</fullName>
    </submittedName>
</protein>
<sequence>MRRDSGVWESGGDSQPGRRKDLDTAEKLRGKDTEKLRGKTFHNQFFYGIVEYEFGIEIGMDIK</sequence>